<dbReference type="Proteomes" id="UP000270927">
    <property type="component" value="Unassembled WGS sequence"/>
</dbReference>
<evidence type="ECO:0000313" key="4">
    <source>
        <dbReference type="Proteomes" id="UP000270927"/>
    </source>
</evidence>
<evidence type="ECO:0000256" key="1">
    <source>
        <dbReference type="ARBA" id="ARBA00008007"/>
    </source>
</evidence>
<evidence type="ECO:0000313" key="3">
    <source>
        <dbReference type="EMBL" id="ROT47282.1"/>
    </source>
</evidence>
<reference evidence="3 4" key="1">
    <citation type="submission" date="2018-09" db="EMBL/GenBank/DDBJ databases">
        <title>Comparative Genomics of Wolbachia-Cardinium Dual Endosymbiosis in a Plant-Parasitic Nematode.</title>
        <authorList>
            <person name="Brown A.M.V."/>
            <person name="Wasala S.K."/>
            <person name="Howe D.K."/>
            <person name="Peetz A.B."/>
            <person name="Zasada I.A."/>
            <person name="Denver D.R."/>
        </authorList>
    </citation>
    <scope>NUCLEOTIDE SEQUENCE [LARGE SCALE GENOMIC DNA]</scope>
    <source>
        <strain evidence="3 4">Pp_1</strain>
    </source>
</reference>
<dbReference type="RefSeq" id="WP_123663237.1">
    <property type="nucleotide sequence ID" value="NZ_RARA01000025.1"/>
</dbReference>
<keyword evidence="4" id="KW-1185">Reference proteome</keyword>
<dbReference type="InterPro" id="IPR000836">
    <property type="entry name" value="PRTase_dom"/>
</dbReference>
<proteinExistence type="inferred from homology"/>
<protein>
    <submittedName>
        <fullName evidence="3">ComF family protein</fullName>
    </submittedName>
</protein>
<dbReference type="InterPro" id="IPR029057">
    <property type="entry name" value="PRTase-like"/>
</dbReference>
<dbReference type="InterPro" id="IPR051910">
    <property type="entry name" value="ComF/GntX_DNA_util-trans"/>
</dbReference>
<dbReference type="PANTHER" id="PTHR47505">
    <property type="entry name" value="DNA UTILIZATION PROTEIN YHGH"/>
    <property type="match status" value="1"/>
</dbReference>
<dbReference type="PANTHER" id="PTHR47505:SF1">
    <property type="entry name" value="DNA UTILIZATION PROTEIN YHGH"/>
    <property type="match status" value="1"/>
</dbReference>
<dbReference type="SUPFAM" id="SSF53271">
    <property type="entry name" value="PRTase-like"/>
    <property type="match status" value="1"/>
</dbReference>
<dbReference type="Pfam" id="PF00156">
    <property type="entry name" value="Pribosyltran"/>
    <property type="match status" value="1"/>
</dbReference>
<feature type="domain" description="Phosphoribosyltransferase" evidence="2">
    <location>
        <begin position="170"/>
        <end position="227"/>
    </location>
</feature>
<gene>
    <name evidence="3" type="ORF">EDM02_04000</name>
</gene>
<sequence>MKVFIIGLLDCLFPPLCVGCTHRLVQGETLICTICFSTFPETNSHMVVDHAITDRFIGKAAITYGLALYKLKKQSLLEQVLFAMKYKNQPKIGELLGHCYGNSLSKYPSIVKTIDAIVPVPLHHKRLQERGYNQSDFFAKGLSVSLQIPFYPTCIERTRNTPSQIHKSKEERMVNVKDAFKVTQSNLLTDKHLLLVDDILTTGATLIACTKALLAKGAGQVSIATIAVVEEA</sequence>
<name>A0A3N2QCF3_9BACT</name>
<dbReference type="EMBL" id="RARA01000025">
    <property type="protein sequence ID" value="ROT47282.1"/>
    <property type="molecule type" value="Genomic_DNA"/>
</dbReference>
<comment type="similarity">
    <text evidence="1">Belongs to the ComF/GntX family.</text>
</comment>
<dbReference type="CDD" id="cd06223">
    <property type="entry name" value="PRTases_typeI"/>
    <property type="match status" value="1"/>
</dbReference>
<evidence type="ECO:0000259" key="2">
    <source>
        <dbReference type="Pfam" id="PF00156"/>
    </source>
</evidence>
<accession>A0A3N2QCF3</accession>
<dbReference type="Gene3D" id="3.40.50.2020">
    <property type="match status" value="1"/>
</dbReference>
<organism evidence="3 4">
    <name type="scientific">Candidatus Cardinium hertigii</name>
    <dbReference type="NCBI Taxonomy" id="247481"/>
    <lineage>
        <taxon>Bacteria</taxon>
        <taxon>Pseudomonadati</taxon>
        <taxon>Bacteroidota</taxon>
        <taxon>Cytophagia</taxon>
        <taxon>Cytophagales</taxon>
        <taxon>Amoebophilaceae</taxon>
        <taxon>Candidatus Cardinium</taxon>
    </lineage>
</organism>
<comment type="caution">
    <text evidence="3">The sequence shown here is derived from an EMBL/GenBank/DDBJ whole genome shotgun (WGS) entry which is preliminary data.</text>
</comment>
<dbReference type="OrthoDB" id="9779910at2"/>
<dbReference type="AlphaFoldDB" id="A0A3N2QCF3"/>